<dbReference type="PANTHER" id="PTHR43798">
    <property type="entry name" value="MONOACYLGLYCEROL LIPASE"/>
    <property type="match status" value="1"/>
</dbReference>
<evidence type="ECO:0000313" key="3">
    <source>
        <dbReference type="Proteomes" id="UP000274694"/>
    </source>
</evidence>
<comment type="caution">
    <text evidence="2">The sequence shown here is derived from an EMBL/GenBank/DDBJ whole genome shotgun (WGS) entry which is preliminary data.</text>
</comment>
<evidence type="ECO:0000259" key="1">
    <source>
        <dbReference type="Pfam" id="PF12697"/>
    </source>
</evidence>
<dbReference type="Proteomes" id="UP000274694">
    <property type="component" value="Unassembled WGS sequence"/>
</dbReference>
<keyword evidence="2" id="KW-0378">Hydrolase</keyword>
<dbReference type="RefSeq" id="WP_064446161.1">
    <property type="nucleotide sequence ID" value="NZ_CBDRIK010000007.1"/>
</dbReference>
<sequence length="265" mass="27794">MTAPVEVVYERRGAGPTLVLLHGIGHHGGAWRPVLDRLAQAHDVIAVDLPGFGRSPVPATGLPADMPGLTAAMVELFAAFGLERPHVAGNSLGGAIALELAALGAVSSATALSPAGFCTARELRWALTVLALHRNAARLPEPVLRRLFAAPALRMLAMGMILARPNRMTLDDAVADARALRQARAFRAVARAGRGYAYAGAPTVPVTVAWGTRDRILPYRQAALARTRLPAARHLDLPGCGHVPMHDDPELVASVILGTTGVRAG</sequence>
<accession>A0ABX9Y1B6</accession>
<dbReference type="InterPro" id="IPR000073">
    <property type="entry name" value="AB_hydrolase_1"/>
</dbReference>
<dbReference type="PANTHER" id="PTHR43798:SF5">
    <property type="entry name" value="MONOACYLGLYCEROL LIPASE ABHD6"/>
    <property type="match status" value="1"/>
</dbReference>
<protein>
    <submittedName>
        <fullName evidence="2">Alpha/beta hydrolase</fullName>
    </submittedName>
</protein>
<proteinExistence type="predicted"/>
<dbReference type="PRINTS" id="PR00111">
    <property type="entry name" value="ABHYDROLASE"/>
</dbReference>
<dbReference type="EMBL" id="QGTA01000247">
    <property type="protein sequence ID" value="RQW88581.1"/>
    <property type="molecule type" value="Genomic_DNA"/>
</dbReference>
<name>A0ABX9Y1B6_MICCH</name>
<feature type="domain" description="AB hydrolase-1" evidence="1">
    <location>
        <begin position="18"/>
        <end position="254"/>
    </location>
</feature>
<dbReference type="InterPro" id="IPR050266">
    <property type="entry name" value="AB_hydrolase_sf"/>
</dbReference>
<dbReference type="GO" id="GO:0016787">
    <property type="term" value="F:hydrolase activity"/>
    <property type="evidence" value="ECO:0007669"/>
    <property type="project" value="UniProtKB-KW"/>
</dbReference>
<dbReference type="Gene3D" id="3.40.50.1820">
    <property type="entry name" value="alpha/beta hydrolase"/>
    <property type="match status" value="1"/>
</dbReference>
<reference evidence="2 3" key="1">
    <citation type="submission" date="2018-05" db="EMBL/GenBank/DDBJ databases">
        <title>Micromonospora from Atacama Desert.</title>
        <authorList>
            <person name="Carro L."/>
            <person name="Goodfellow M."/>
            <person name="Klenk H.-P."/>
        </authorList>
    </citation>
    <scope>NUCLEOTIDE SEQUENCE [LARGE SCALE GENOMIC DNA]</scope>
    <source>
        <strain evidence="2 3">LB41</strain>
    </source>
</reference>
<organism evidence="2 3">
    <name type="scientific">Micromonospora chalcea</name>
    <dbReference type="NCBI Taxonomy" id="1874"/>
    <lineage>
        <taxon>Bacteria</taxon>
        <taxon>Bacillati</taxon>
        <taxon>Actinomycetota</taxon>
        <taxon>Actinomycetes</taxon>
        <taxon>Micromonosporales</taxon>
        <taxon>Micromonosporaceae</taxon>
        <taxon>Micromonospora</taxon>
    </lineage>
</organism>
<dbReference type="Pfam" id="PF12697">
    <property type="entry name" value="Abhydrolase_6"/>
    <property type="match status" value="1"/>
</dbReference>
<dbReference type="SUPFAM" id="SSF53474">
    <property type="entry name" value="alpha/beta-Hydrolases"/>
    <property type="match status" value="1"/>
</dbReference>
<dbReference type="InterPro" id="IPR029058">
    <property type="entry name" value="AB_hydrolase_fold"/>
</dbReference>
<keyword evidence="3" id="KW-1185">Reference proteome</keyword>
<gene>
    <name evidence="2" type="ORF">DLJ60_24335</name>
</gene>
<evidence type="ECO:0000313" key="2">
    <source>
        <dbReference type="EMBL" id="RQW88581.1"/>
    </source>
</evidence>